<evidence type="ECO:0000313" key="2">
    <source>
        <dbReference type="Proteomes" id="UP000008148"/>
    </source>
</evidence>
<accession>A8APT9</accession>
<protein>
    <submittedName>
        <fullName evidence="1">Uncharacterized protein</fullName>
    </submittedName>
</protein>
<dbReference type="HOGENOM" id="CLU_3078172_0_0_6"/>
<dbReference type="STRING" id="290338.CKO_04446"/>
<organism evidence="1 2">
    <name type="scientific">Citrobacter koseri (strain ATCC BAA-895 / CDC 4225-83 / SGSC4696)</name>
    <dbReference type="NCBI Taxonomy" id="290338"/>
    <lineage>
        <taxon>Bacteria</taxon>
        <taxon>Pseudomonadati</taxon>
        <taxon>Pseudomonadota</taxon>
        <taxon>Gammaproteobacteria</taxon>
        <taxon>Enterobacterales</taxon>
        <taxon>Enterobacteriaceae</taxon>
        <taxon>Citrobacter</taxon>
    </lineage>
</organism>
<name>A8APT9_CITK8</name>
<dbReference type="AlphaFoldDB" id="A8APT9"/>
<dbReference type="EMBL" id="CP000822">
    <property type="protein sequence ID" value="ABV15502.1"/>
    <property type="molecule type" value="Genomic_DNA"/>
</dbReference>
<reference evidence="1 2" key="1">
    <citation type="submission" date="2007-08" db="EMBL/GenBank/DDBJ databases">
        <authorList>
            <consortium name="The Citrobacter koseri Genome Sequencing Project"/>
            <person name="McClelland M."/>
            <person name="Sanderson E.K."/>
            <person name="Porwollik S."/>
            <person name="Spieth J."/>
            <person name="Clifton W.S."/>
            <person name="Latreille P."/>
            <person name="Courtney L."/>
            <person name="Wang C."/>
            <person name="Pepin K."/>
            <person name="Bhonagiri V."/>
            <person name="Nash W."/>
            <person name="Johnson M."/>
            <person name="Thiruvilangam P."/>
            <person name="Wilson R."/>
        </authorList>
    </citation>
    <scope>NUCLEOTIDE SEQUENCE [LARGE SCALE GENOMIC DNA]</scope>
    <source>
        <strain evidence="2">ATCC BAA-895 / CDC 4225-83 / SGSC4696</strain>
    </source>
</reference>
<gene>
    <name evidence="1" type="ordered locus">CKO_04446</name>
</gene>
<proteinExistence type="predicted"/>
<dbReference type="Proteomes" id="UP000008148">
    <property type="component" value="Chromosome"/>
</dbReference>
<evidence type="ECO:0000313" key="1">
    <source>
        <dbReference type="EMBL" id="ABV15502.1"/>
    </source>
</evidence>
<keyword evidence="2" id="KW-1185">Reference proteome</keyword>
<dbReference type="KEGG" id="cko:CKO_04446"/>
<sequence length="52" mass="5766">MAAFTPYPAYGSILLPDGGVNALSGLRFDFVAGWRRKCLIRPTVRFCCRMVA</sequence>